<keyword evidence="3" id="KW-0804">Transcription</keyword>
<dbReference type="SMART" id="SM00345">
    <property type="entry name" value="HTH_GNTR"/>
    <property type="match status" value="1"/>
</dbReference>
<evidence type="ECO:0000256" key="2">
    <source>
        <dbReference type="ARBA" id="ARBA00023125"/>
    </source>
</evidence>
<dbReference type="Gene3D" id="1.10.10.10">
    <property type="entry name" value="Winged helix-like DNA-binding domain superfamily/Winged helix DNA-binding domain"/>
    <property type="match status" value="1"/>
</dbReference>
<dbReference type="EMBL" id="DS271770">
    <property type="protein sequence ID" value="EFP04494.1"/>
    <property type="molecule type" value="Genomic_DNA"/>
</dbReference>
<dbReference type="PROSITE" id="PS50949">
    <property type="entry name" value="HTH_GNTR"/>
    <property type="match status" value="1"/>
</dbReference>
<feature type="domain" description="HTH gntR-type" evidence="4">
    <location>
        <begin position="15"/>
        <end position="82"/>
    </location>
</feature>
<dbReference type="Pfam" id="PF00392">
    <property type="entry name" value="GntR"/>
    <property type="match status" value="1"/>
</dbReference>
<evidence type="ECO:0000313" key="5">
    <source>
        <dbReference type="EMBL" id="EFP04494.1"/>
    </source>
</evidence>
<organism evidence="6">
    <name type="scientific">Caenorhabditis remanei</name>
    <name type="common">Caenorhabditis vulgaris</name>
    <dbReference type="NCBI Taxonomy" id="31234"/>
    <lineage>
        <taxon>Eukaryota</taxon>
        <taxon>Metazoa</taxon>
        <taxon>Ecdysozoa</taxon>
        <taxon>Nematoda</taxon>
        <taxon>Chromadorea</taxon>
        <taxon>Rhabditida</taxon>
        <taxon>Rhabditina</taxon>
        <taxon>Rhabditomorpha</taxon>
        <taxon>Rhabditoidea</taxon>
        <taxon>Rhabditidae</taxon>
        <taxon>Peloderinae</taxon>
        <taxon>Caenorhabditis</taxon>
    </lineage>
</organism>
<dbReference type="InterPro" id="IPR000524">
    <property type="entry name" value="Tscrpt_reg_HTH_GntR"/>
</dbReference>
<protein>
    <recommendedName>
        <fullName evidence="4">HTH gntR-type domain-containing protein</fullName>
    </recommendedName>
</protein>
<dbReference type="GO" id="GO:0003700">
    <property type="term" value="F:DNA-binding transcription factor activity"/>
    <property type="evidence" value="ECO:0007669"/>
    <property type="project" value="InterPro"/>
</dbReference>
<sequence>MPIPQHTSDEIPHRPLLRDIAEQRIRSAILDGTFRPGEALHDRELQDWLGVSRTPIRDALNELARAGLVEMEANRFTRVVTPLPEETPEAMHTLGVLLGGIIRLALPRLSAEEHADVLHRFERTGALYAAGELRGAREEVYALWTALAELARNRHLLRVFRDSFAGLFF</sequence>
<reference evidence="5" key="1">
    <citation type="submission" date="2007-07" db="EMBL/GenBank/DDBJ databases">
        <title>PCAP assembly of the Caenorhabditis remanei genome.</title>
        <authorList>
            <consortium name="The Caenorhabditis remanei Sequencing Consortium"/>
            <person name="Wilson R.K."/>
        </authorList>
    </citation>
    <scope>NUCLEOTIDE SEQUENCE [LARGE SCALE GENOMIC DNA]</scope>
    <source>
        <strain evidence="5">PB4641</strain>
    </source>
</reference>
<keyword evidence="2" id="KW-0238">DNA-binding</keyword>
<dbReference type="Proteomes" id="UP000008281">
    <property type="component" value="Unassembled WGS sequence"/>
</dbReference>
<dbReference type="CDD" id="cd07377">
    <property type="entry name" value="WHTH_GntR"/>
    <property type="match status" value="1"/>
</dbReference>
<dbReference type="HOGENOM" id="CLU_017584_5_3_1"/>
<dbReference type="InParanoid" id="E3NWQ8"/>
<accession>E3NWQ8</accession>
<evidence type="ECO:0000259" key="4">
    <source>
        <dbReference type="PROSITE" id="PS50949"/>
    </source>
</evidence>
<dbReference type="PRINTS" id="PR00035">
    <property type="entry name" value="HTHGNTR"/>
</dbReference>
<evidence type="ECO:0000256" key="1">
    <source>
        <dbReference type="ARBA" id="ARBA00023015"/>
    </source>
</evidence>
<name>E3NWQ8_CAERE</name>
<dbReference type="PANTHER" id="PTHR43537">
    <property type="entry name" value="TRANSCRIPTIONAL REGULATOR, GNTR FAMILY"/>
    <property type="match status" value="1"/>
</dbReference>
<feature type="non-terminal residue" evidence="5">
    <location>
        <position position="169"/>
    </location>
</feature>
<keyword evidence="6" id="KW-1185">Reference proteome</keyword>
<proteinExistence type="predicted"/>
<dbReference type="PANTHER" id="PTHR43537:SF24">
    <property type="entry name" value="GLUCONATE OPERON TRANSCRIPTIONAL REPRESSOR"/>
    <property type="match status" value="1"/>
</dbReference>
<dbReference type="AlphaFoldDB" id="E3NWQ8"/>
<keyword evidence="1" id="KW-0805">Transcription regulation</keyword>
<dbReference type="InterPro" id="IPR036388">
    <property type="entry name" value="WH-like_DNA-bd_sf"/>
</dbReference>
<gene>
    <name evidence="5" type="ORF">CRE_01523</name>
</gene>
<dbReference type="GO" id="GO:0003677">
    <property type="term" value="F:DNA binding"/>
    <property type="evidence" value="ECO:0007669"/>
    <property type="project" value="UniProtKB-KW"/>
</dbReference>
<evidence type="ECO:0000256" key="3">
    <source>
        <dbReference type="ARBA" id="ARBA00023163"/>
    </source>
</evidence>
<evidence type="ECO:0000313" key="6">
    <source>
        <dbReference type="Proteomes" id="UP000008281"/>
    </source>
</evidence>
<dbReference type="InterPro" id="IPR036390">
    <property type="entry name" value="WH_DNA-bd_sf"/>
</dbReference>
<dbReference type="OrthoDB" id="8300014at2759"/>
<dbReference type="SUPFAM" id="SSF46785">
    <property type="entry name" value="Winged helix' DNA-binding domain"/>
    <property type="match status" value="1"/>
</dbReference>